<dbReference type="EMBL" id="RQET01000004">
    <property type="protein sequence ID" value="TGK12348.1"/>
    <property type="molecule type" value="Genomic_DNA"/>
</dbReference>
<evidence type="ECO:0008006" key="5">
    <source>
        <dbReference type="Google" id="ProtNLM"/>
    </source>
</evidence>
<dbReference type="AlphaFoldDB" id="A0A4R9GHX8"/>
<name>A0A4R9GHX8_9LEPT</name>
<dbReference type="NCBIfam" id="NF047449">
    <property type="entry name" value="Lepto_FcpA_rel"/>
    <property type="match status" value="1"/>
</dbReference>
<sequence>MISFRSTALSVSVFLHAVLIPWASVDSENVPQTTMSREKSLEMFLPESENQSPWEQSPLEFHDPDFLGDFSEDNSKTLVLKAREDLSKALDIFQKTWEETDRRRKEEEAKNLDSERYDWQRRMRLENLERSLNRELAKSRQESITLLAAASRNLDKVKSPKVHKTREYLETKAGVYRELIKHQYAMKNYVQSAEFLEKYLDLDPSFSEETEPHRLLAFCYERLALAAKKSRDENDLERYLSLKRKHGILYAKLKYGSDSYEFKRMVELLARD</sequence>
<keyword evidence="4" id="KW-1185">Reference proteome</keyword>
<dbReference type="OrthoDB" id="341660at2"/>
<proteinExistence type="predicted"/>
<evidence type="ECO:0000256" key="2">
    <source>
        <dbReference type="SAM" id="SignalP"/>
    </source>
</evidence>
<comment type="caution">
    <text evidence="3">The sequence shown here is derived from an EMBL/GenBank/DDBJ whole genome shotgun (WGS) entry which is preliminary data.</text>
</comment>
<reference evidence="3" key="1">
    <citation type="journal article" date="2019" name="PLoS Negl. Trop. Dis.">
        <title>Revisiting the worldwide diversity of Leptospira species in the environment.</title>
        <authorList>
            <person name="Vincent A.T."/>
            <person name="Schiettekatte O."/>
            <person name="Bourhy P."/>
            <person name="Veyrier F.J."/>
            <person name="Picardeau M."/>
        </authorList>
    </citation>
    <scope>NUCLEOTIDE SEQUENCE [LARGE SCALE GENOMIC DNA]</scope>
    <source>
        <strain evidence="3">SSW15</strain>
    </source>
</reference>
<evidence type="ECO:0000256" key="1">
    <source>
        <dbReference type="SAM" id="Coils"/>
    </source>
</evidence>
<feature type="chain" id="PRO_5020228664" description="Tetratricopeptide repeat protein" evidence="2">
    <location>
        <begin position="18"/>
        <end position="272"/>
    </location>
</feature>
<evidence type="ECO:0000313" key="3">
    <source>
        <dbReference type="EMBL" id="TGK12348.1"/>
    </source>
</evidence>
<keyword evidence="1" id="KW-0175">Coiled coil</keyword>
<feature type="signal peptide" evidence="2">
    <location>
        <begin position="1"/>
        <end position="17"/>
    </location>
</feature>
<keyword evidence="2" id="KW-0732">Signal</keyword>
<gene>
    <name evidence="3" type="ORF">EHO60_08840</name>
</gene>
<evidence type="ECO:0000313" key="4">
    <source>
        <dbReference type="Proteomes" id="UP000298458"/>
    </source>
</evidence>
<dbReference type="Proteomes" id="UP000298458">
    <property type="component" value="Unassembled WGS sequence"/>
</dbReference>
<protein>
    <recommendedName>
        <fullName evidence="5">Tetratricopeptide repeat protein</fullName>
    </recommendedName>
</protein>
<feature type="coiled-coil region" evidence="1">
    <location>
        <begin position="102"/>
        <end position="142"/>
    </location>
</feature>
<accession>A0A4R9GHX8</accession>
<organism evidence="3 4">
    <name type="scientific">Leptospira fletcheri</name>
    <dbReference type="NCBI Taxonomy" id="2484981"/>
    <lineage>
        <taxon>Bacteria</taxon>
        <taxon>Pseudomonadati</taxon>
        <taxon>Spirochaetota</taxon>
        <taxon>Spirochaetia</taxon>
        <taxon>Leptospirales</taxon>
        <taxon>Leptospiraceae</taxon>
        <taxon>Leptospira</taxon>
    </lineage>
</organism>
<dbReference type="RefSeq" id="WP_135767746.1">
    <property type="nucleotide sequence ID" value="NZ_RQET01000004.1"/>
</dbReference>